<protein>
    <submittedName>
        <fullName evidence="2">Uncharacterized protein</fullName>
    </submittedName>
</protein>
<feature type="region of interest" description="Disordered" evidence="1">
    <location>
        <begin position="1"/>
        <end position="50"/>
    </location>
</feature>
<evidence type="ECO:0000256" key="1">
    <source>
        <dbReference type="SAM" id="MobiDB-lite"/>
    </source>
</evidence>
<accession>A0A8S8ZMN9</accession>
<proteinExistence type="predicted"/>
<sequence length="223" mass="26067">MAKAAARLHTLPGNHPLTQRLRQSPPRGWSRLDALAKSQPPPEEPPDEMWRPRLPALRNWLAPSTEKQTHQLRQWTLPPESDPELYWASNKPHSLMDQPWYKDNNPYLGLLRKYLTRWVGERTGHWNFHSYHDRFNYPHPQDVLVLNMWSTLQERTLFCMFTDHLPQPERGRRHAEGLQHKLHNILHKDPSPQGRGIHTHPGTMGRRLPEDEGGESGNSQTGR</sequence>
<name>A0A8S8ZMN9_SORMA</name>
<dbReference type="Proteomes" id="UP000433876">
    <property type="component" value="Unassembled WGS sequence"/>
</dbReference>
<dbReference type="VEuPathDB" id="FungiDB:SMAC_04108"/>
<feature type="region of interest" description="Disordered" evidence="1">
    <location>
        <begin position="185"/>
        <end position="223"/>
    </location>
</feature>
<comment type="caution">
    <text evidence="2">The sequence shown here is derived from an EMBL/GenBank/DDBJ whole genome shotgun (WGS) entry which is preliminary data.</text>
</comment>
<evidence type="ECO:0000313" key="2">
    <source>
        <dbReference type="EMBL" id="KAA8630759.1"/>
    </source>
</evidence>
<evidence type="ECO:0000313" key="3">
    <source>
        <dbReference type="Proteomes" id="UP000433876"/>
    </source>
</evidence>
<gene>
    <name evidence="2" type="ORF">SMACR_04108</name>
</gene>
<dbReference type="AlphaFoldDB" id="A0A8S8ZMN9"/>
<reference evidence="2 3" key="1">
    <citation type="submission" date="2017-07" db="EMBL/GenBank/DDBJ databases">
        <title>Genome sequence of the Sordaria macrospora wild type strain R19027.</title>
        <authorList>
            <person name="Nowrousian M."/>
            <person name="Teichert I."/>
            <person name="Kueck U."/>
        </authorList>
    </citation>
    <scope>NUCLEOTIDE SEQUENCE [LARGE SCALE GENOMIC DNA]</scope>
    <source>
        <strain evidence="2 3">R19027</strain>
        <tissue evidence="2">Mycelium</tissue>
    </source>
</reference>
<organism evidence="2 3">
    <name type="scientific">Sordaria macrospora</name>
    <dbReference type="NCBI Taxonomy" id="5147"/>
    <lineage>
        <taxon>Eukaryota</taxon>
        <taxon>Fungi</taxon>
        <taxon>Dikarya</taxon>
        <taxon>Ascomycota</taxon>
        <taxon>Pezizomycotina</taxon>
        <taxon>Sordariomycetes</taxon>
        <taxon>Sordariomycetidae</taxon>
        <taxon>Sordariales</taxon>
        <taxon>Sordariaceae</taxon>
        <taxon>Sordaria</taxon>
    </lineage>
</organism>
<dbReference type="EMBL" id="NMPR01000095">
    <property type="protein sequence ID" value="KAA8630759.1"/>
    <property type="molecule type" value="Genomic_DNA"/>
</dbReference>